<organism evidence="2 3">
    <name type="scientific">Prauserella cavernicola</name>
    <dbReference type="NCBI Taxonomy" id="2800127"/>
    <lineage>
        <taxon>Bacteria</taxon>
        <taxon>Bacillati</taxon>
        <taxon>Actinomycetota</taxon>
        <taxon>Actinomycetes</taxon>
        <taxon>Pseudonocardiales</taxon>
        <taxon>Pseudonocardiaceae</taxon>
        <taxon>Prauserella</taxon>
    </lineage>
</organism>
<feature type="signal peptide" evidence="1">
    <location>
        <begin position="1"/>
        <end position="31"/>
    </location>
</feature>
<feature type="chain" id="PRO_5037320622" evidence="1">
    <location>
        <begin position="32"/>
        <end position="175"/>
    </location>
</feature>
<evidence type="ECO:0000313" key="2">
    <source>
        <dbReference type="EMBL" id="MBK1789397.1"/>
    </source>
</evidence>
<dbReference type="RefSeq" id="WP_200326271.1">
    <property type="nucleotide sequence ID" value="NZ_JAENJH010000018.1"/>
</dbReference>
<dbReference type="AlphaFoldDB" id="A0A934QW66"/>
<gene>
    <name evidence="2" type="ORF">JHE00_34145</name>
</gene>
<evidence type="ECO:0000313" key="3">
    <source>
        <dbReference type="Proteomes" id="UP000635245"/>
    </source>
</evidence>
<protein>
    <submittedName>
        <fullName evidence="2">DUF4232 domain-containing protein</fullName>
    </submittedName>
</protein>
<keyword evidence="3" id="KW-1185">Reference proteome</keyword>
<accession>A0A934QW66</accession>
<reference evidence="2" key="1">
    <citation type="submission" date="2020-12" db="EMBL/GenBank/DDBJ databases">
        <title>Prauserella sp. ASG 168, a novel actinomycete isolated from cave rock.</title>
        <authorList>
            <person name="Suriyachadkun C."/>
        </authorList>
    </citation>
    <scope>NUCLEOTIDE SEQUENCE</scope>
    <source>
        <strain evidence="2">ASG 168</strain>
    </source>
</reference>
<dbReference type="Proteomes" id="UP000635245">
    <property type="component" value="Unassembled WGS sequence"/>
</dbReference>
<dbReference type="EMBL" id="JAENJH010000018">
    <property type="protein sequence ID" value="MBK1789397.1"/>
    <property type="molecule type" value="Genomic_DNA"/>
</dbReference>
<name>A0A934QW66_9PSEU</name>
<proteinExistence type="predicted"/>
<keyword evidence="1" id="KW-0732">Signal</keyword>
<comment type="caution">
    <text evidence="2">The sequence shown here is derived from an EMBL/GenBank/DDBJ whole genome shotgun (WGS) entry which is preliminary data.</text>
</comment>
<evidence type="ECO:0000256" key="1">
    <source>
        <dbReference type="SAM" id="SignalP"/>
    </source>
</evidence>
<sequence>MNTTLRTIASVTAAGGIAAGTLFLGGGAASAMPSDKPCDIADVNVSISQDEGHAAGHEAFVLHYTAANPTINCQLDGFPSGMTFTQGSGHGNDQSADMEIVPDRTDGSAPMPVNLRAGHPAESRIVLDSQAPVTFFPDVVNLNLPAQYGDTTTVAWPEGAPLTGYSVTVTDVSAA</sequence>